<dbReference type="RefSeq" id="WP_185072467.1">
    <property type="nucleotide sequence ID" value="NZ_JACHMB010000001.1"/>
</dbReference>
<keyword evidence="4" id="KW-1185">Reference proteome</keyword>
<protein>
    <submittedName>
        <fullName evidence="3">Putative F420-dependent oxidoreductase</fullName>
    </submittedName>
</protein>
<dbReference type="AlphaFoldDB" id="A0A7W9G8I4"/>
<dbReference type="Proteomes" id="UP000579153">
    <property type="component" value="Unassembled WGS sequence"/>
</dbReference>
<dbReference type="Pfam" id="PF00296">
    <property type="entry name" value="Bac_luciferase"/>
    <property type="match status" value="1"/>
</dbReference>
<proteinExistence type="predicted"/>
<dbReference type="PANTHER" id="PTHR43244:SF1">
    <property type="entry name" value="5,10-METHYLENETETRAHYDROMETHANOPTERIN REDUCTASE"/>
    <property type="match status" value="1"/>
</dbReference>
<gene>
    <name evidence="3" type="ORF">HD596_005864</name>
</gene>
<dbReference type="SUPFAM" id="SSF51679">
    <property type="entry name" value="Bacterial luciferase-like"/>
    <property type="match status" value="1"/>
</dbReference>
<evidence type="ECO:0000313" key="4">
    <source>
        <dbReference type="Proteomes" id="UP000579153"/>
    </source>
</evidence>
<organism evidence="3 4">
    <name type="scientific">Nonomuraea jabiensis</name>
    <dbReference type="NCBI Taxonomy" id="882448"/>
    <lineage>
        <taxon>Bacteria</taxon>
        <taxon>Bacillati</taxon>
        <taxon>Actinomycetota</taxon>
        <taxon>Actinomycetes</taxon>
        <taxon>Streptosporangiales</taxon>
        <taxon>Streptosporangiaceae</taxon>
        <taxon>Nonomuraea</taxon>
    </lineage>
</organism>
<dbReference type="Gene3D" id="3.20.20.30">
    <property type="entry name" value="Luciferase-like domain"/>
    <property type="match status" value="1"/>
</dbReference>
<evidence type="ECO:0000256" key="1">
    <source>
        <dbReference type="ARBA" id="ARBA00023002"/>
    </source>
</evidence>
<dbReference type="InterPro" id="IPR011251">
    <property type="entry name" value="Luciferase-like_dom"/>
</dbReference>
<feature type="domain" description="Luciferase-like" evidence="2">
    <location>
        <begin position="8"/>
        <end position="240"/>
    </location>
</feature>
<comment type="caution">
    <text evidence="3">The sequence shown here is derived from an EMBL/GenBank/DDBJ whole genome shotgun (WGS) entry which is preliminary data.</text>
</comment>
<dbReference type="InterPro" id="IPR050564">
    <property type="entry name" value="F420-G6PD/mer"/>
</dbReference>
<evidence type="ECO:0000313" key="3">
    <source>
        <dbReference type="EMBL" id="MBB5779108.1"/>
    </source>
</evidence>
<dbReference type="GO" id="GO:0016705">
    <property type="term" value="F:oxidoreductase activity, acting on paired donors, with incorporation or reduction of molecular oxygen"/>
    <property type="evidence" value="ECO:0007669"/>
    <property type="project" value="InterPro"/>
</dbReference>
<keyword evidence="1" id="KW-0560">Oxidoreductase</keyword>
<sequence length="307" mass="32713">MELGIALPTSGPLAGPENIARVAREAERLGYDSVWTYERLLRPVAPVSMGGGEPQPVPEVYRQTYEPLETLSYVAALTEHVKLGTSIIDALLHPAAVLAKRFATLDRFSGGRVVAGLGQGWMPQEFEAAGVPMSRIGPGMDEVVAAMRACWGPDPVSYEGKFTRIAESEINPKPVQARVPILLGAMTPGGVRRAARIADGLNPVAFSRDALLGLGKAFRAAVEEFGRDPESVTVVARANVPITTEPIGDDRPFLGGSPRQIADDLAGLEGTGVDHVLFSPSGRSPEEEPGIDETLGLYAELIDLARR</sequence>
<dbReference type="NCBIfam" id="TIGR03619">
    <property type="entry name" value="F420_Rv2161c"/>
    <property type="match status" value="1"/>
</dbReference>
<name>A0A7W9G8I4_9ACTN</name>
<dbReference type="PANTHER" id="PTHR43244">
    <property type="match status" value="1"/>
</dbReference>
<accession>A0A7W9G8I4</accession>
<reference evidence="3 4" key="1">
    <citation type="submission" date="2020-08" db="EMBL/GenBank/DDBJ databases">
        <title>Sequencing the genomes of 1000 actinobacteria strains.</title>
        <authorList>
            <person name="Klenk H.-P."/>
        </authorList>
    </citation>
    <scope>NUCLEOTIDE SEQUENCE [LARGE SCALE GENOMIC DNA]</scope>
    <source>
        <strain evidence="3 4">DSM 45507</strain>
    </source>
</reference>
<dbReference type="InterPro" id="IPR019921">
    <property type="entry name" value="Lucif-like_OxRdtase_Rv2161c"/>
</dbReference>
<dbReference type="EMBL" id="JACHMB010000001">
    <property type="protein sequence ID" value="MBB5779108.1"/>
    <property type="molecule type" value="Genomic_DNA"/>
</dbReference>
<evidence type="ECO:0000259" key="2">
    <source>
        <dbReference type="Pfam" id="PF00296"/>
    </source>
</evidence>
<dbReference type="InterPro" id="IPR036661">
    <property type="entry name" value="Luciferase-like_sf"/>
</dbReference>